<feature type="signal peptide" evidence="2">
    <location>
        <begin position="1"/>
        <end position="21"/>
    </location>
</feature>
<feature type="chain" id="PRO_5046810530" description="UrcA family protein" evidence="2">
    <location>
        <begin position="22"/>
        <end position="80"/>
    </location>
</feature>
<feature type="compositionally biased region" description="Basic and acidic residues" evidence="1">
    <location>
        <begin position="60"/>
        <end position="70"/>
    </location>
</feature>
<name>A0ABQ3GZB5_9NEIS</name>
<dbReference type="RefSeq" id="WP_189459225.1">
    <property type="nucleotide sequence ID" value="NZ_BMYO01000003.1"/>
</dbReference>
<accession>A0ABQ3GZB5</accession>
<gene>
    <name evidence="3" type="ORF">GCM10007350_11490</name>
</gene>
<keyword evidence="4" id="KW-1185">Reference proteome</keyword>
<evidence type="ECO:0000256" key="1">
    <source>
        <dbReference type="SAM" id="MobiDB-lite"/>
    </source>
</evidence>
<keyword evidence="2" id="KW-0732">Signal</keyword>
<comment type="caution">
    <text evidence="3">The sequence shown here is derived from an EMBL/GenBank/DDBJ whole genome shotgun (WGS) entry which is preliminary data.</text>
</comment>
<organism evidence="3 4">
    <name type="scientific">Jeongeupia chitinilytica</name>
    <dbReference type="NCBI Taxonomy" id="1041641"/>
    <lineage>
        <taxon>Bacteria</taxon>
        <taxon>Pseudomonadati</taxon>
        <taxon>Pseudomonadota</taxon>
        <taxon>Betaproteobacteria</taxon>
        <taxon>Neisseriales</taxon>
        <taxon>Chitinibacteraceae</taxon>
        <taxon>Jeongeupia</taxon>
    </lineage>
</organism>
<protein>
    <recommendedName>
        <fullName evidence="5">UrcA family protein</fullName>
    </recommendedName>
</protein>
<evidence type="ECO:0000313" key="4">
    <source>
        <dbReference type="Proteomes" id="UP000604737"/>
    </source>
</evidence>
<evidence type="ECO:0008006" key="5">
    <source>
        <dbReference type="Google" id="ProtNLM"/>
    </source>
</evidence>
<feature type="compositionally biased region" description="Low complexity" evidence="1">
    <location>
        <begin position="71"/>
        <end position="80"/>
    </location>
</feature>
<evidence type="ECO:0000313" key="3">
    <source>
        <dbReference type="EMBL" id="GHD59773.1"/>
    </source>
</evidence>
<feature type="region of interest" description="Disordered" evidence="1">
    <location>
        <begin position="60"/>
        <end position="80"/>
    </location>
</feature>
<sequence>MNHTRNLIVVSLLATSIAAPAAADCTRAGDELRAGVRMALRKDVGGLLDAVVRFATVESCDRPAPPDEAAKAQAPAAEAA</sequence>
<dbReference type="EMBL" id="BMYO01000003">
    <property type="protein sequence ID" value="GHD59773.1"/>
    <property type="molecule type" value="Genomic_DNA"/>
</dbReference>
<proteinExistence type="predicted"/>
<evidence type="ECO:0000256" key="2">
    <source>
        <dbReference type="SAM" id="SignalP"/>
    </source>
</evidence>
<dbReference type="Proteomes" id="UP000604737">
    <property type="component" value="Unassembled WGS sequence"/>
</dbReference>
<reference evidence="4" key="1">
    <citation type="journal article" date="2019" name="Int. J. Syst. Evol. Microbiol.">
        <title>The Global Catalogue of Microorganisms (GCM) 10K type strain sequencing project: providing services to taxonomists for standard genome sequencing and annotation.</title>
        <authorList>
            <consortium name="The Broad Institute Genomics Platform"/>
            <consortium name="The Broad Institute Genome Sequencing Center for Infectious Disease"/>
            <person name="Wu L."/>
            <person name="Ma J."/>
        </authorList>
    </citation>
    <scope>NUCLEOTIDE SEQUENCE [LARGE SCALE GENOMIC DNA]</scope>
    <source>
        <strain evidence="4">KCTC 23701</strain>
    </source>
</reference>